<comment type="caution">
    <text evidence="2">The sequence shown here is derived from an EMBL/GenBank/DDBJ whole genome shotgun (WGS) entry which is preliminary data.</text>
</comment>
<reference evidence="2 3" key="1">
    <citation type="journal article" date="2018" name="IMA Fungus">
        <title>IMA Genome-F 9: Draft genome sequence of Annulohypoxylon stygium, Aspergillus mulundensis, Berkeleyomyces basicola (syn. Thielaviopsis basicola), Ceratocystis smalleyi, two Cercospora beticola strains, Coleophoma cylindrospora, Fusarium fracticaudum, Phialophora cf. hyalina, and Morchella septimelata.</title>
        <authorList>
            <person name="Wingfield B.D."/>
            <person name="Bills G.F."/>
            <person name="Dong Y."/>
            <person name="Huang W."/>
            <person name="Nel W.J."/>
            <person name="Swalarsk-Parry B.S."/>
            <person name="Vaghefi N."/>
            <person name="Wilken P.M."/>
            <person name="An Z."/>
            <person name="de Beer Z.W."/>
            <person name="De Vos L."/>
            <person name="Chen L."/>
            <person name="Duong T.A."/>
            <person name="Gao Y."/>
            <person name="Hammerbacher A."/>
            <person name="Kikkert J.R."/>
            <person name="Li Y."/>
            <person name="Li H."/>
            <person name="Li K."/>
            <person name="Li Q."/>
            <person name="Liu X."/>
            <person name="Ma X."/>
            <person name="Naidoo K."/>
            <person name="Pethybridge S.J."/>
            <person name="Sun J."/>
            <person name="Steenkamp E.T."/>
            <person name="van der Nest M.A."/>
            <person name="van Wyk S."/>
            <person name="Wingfield M.J."/>
            <person name="Xiong C."/>
            <person name="Yue Q."/>
            <person name="Zhang X."/>
        </authorList>
    </citation>
    <scope>NUCLEOTIDE SEQUENCE [LARGE SCALE GENOMIC DNA]</scope>
    <source>
        <strain evidence="2 3">DSM 5745</strain>
    </source>
</reference>
<feature type="region of interest" description="Disordered" evidence="1">
    <location>
        <begin position="219"/>
        <end position="241"/>
    </location>
</feature>
<evidence type="ECO:0000313" key="3">
    <source>
        <dbReference type="Proteomes" id="UP000256690"/>
    </source>
</evidence>
<dbReference type="RefSeq" id="XP_026603747.1">
    <property type="nucleotide sequence ID" value="XM_026747915.1"/>
</dbReference>
<feature type="region of interest" description="Disordered" evidence="1">
    <location>
        <begin position="276"/>
        <end position="606"/>
    </location>
</feature>
<organism evidence="2 3">
    <name type="scientific">Aspergillus mulundensis</name>
    <dbReference type="NCBI Taxonomy" id="1810919"/>
    <lineage>
        <taxon>Eukaryota</taxon>
        <taxon>Fungi</taxon>
        <taxon>Dikarya</taxon>
        <taxon>Ascomycota</taxon>
        <taxon>Pezizomycotina</taxon>
        <taxon>Eurotiomycetes</taxon>
        <taxon>Eurotiomycetidae</taxon>
        <taxon>Eurotiales</taxon>
        <taxon>Aspergillaceae</taxon>
        <taxon>Aspergillus</taxon>
        <taxon>Aspergillus subgen. Nidulantes</taxon>
    </lineage>
</organism>
<accession>A0A3D8RYA5</accession>
<dbReference type="GeneID" id="38116269"/>
<feature type="compositionally biased region" description="Polar residues" evidence="1">
    <location>
        <begin position="83"/>
        <end position="94"/>
    </location>
</feature>
<dbReference type="STRING" id="1810919.A0A3D8RYA5"/>
<proteinExistence type="predicted"/>
<dbReference type="OrthoDB" id="5404794at2759"/>
<dbReference type="AlphaFoldDB" id="A0A3D8RYA5"/>
<keyword evidence="3" id="KW-1185">Reference proteome</keyword>
<dbReference type="Proteomes" id="UP000256690">
    <property type="component" value="Unassembled WGS sequence"/>
</dbReference>
<feature type="compositionally biased region" description="Polar residues" evidence="1">
    <location>
        <begin position="541"/>
        <end position="550"/>
    </location>
</feature>
<dbReference type="EMBL" id="PVWQ01000006">
    <property type="protein sequence ID" value="RDW79047.1"/>
    <property type="molecule type" value="Genomic_DNA"/>
</dbReference>
<gene>
    <name evidence="2" type="ORF">DSM5745_05899</name>
</gene>
<evidence type="ECO:0000313" key="2">
    <source>
        <dbReference type="EMBL" id="RDW79047.1"/>
    </source>
</evidence>
<protein>
    <submittedName>
        <fullName evidence="2">Uncharacterized protein</fullName>
    </submittedName>
</protein>
<feature type="compositionally biased region" description="Polar residues" evidence="1">
    <location>
        <begin position="371"/>
        <end position="383"/>
    </location>
</feature>
<name>A0A3D8RYA5_9EURO</name>
<evidence type="ECO:0000256" key="1">
    <source>
        <dbReference type="SAM" id="MobiDB-lite"/>
    </source>
</evidence>
<sequence length="617" mass="67573">MPFDRVIQDSDDEGESFGELSPEQPKRVPMTNYGAQDDAKSLKVVETHHESHIPVNFDAFLQSQDAPQTILSASQQRREERWLSSTGRTGSTGNMMTEIGLAQQRLFDDEQQAQYAQQLTISHEREQVQDFNDAIAEPEGITEPRDPPTALSAQDQFLRPEPYGVDASGDWSQTASYNIFDSSSHTPSTLLNRADFIRDSGVTAQTEFIQNPELRRWTSMQGSTSSPHDTEPFSSVISPGATRAKSDNAAFVSVQPSSADVDELSLPVATEIPKVEKRGRKKKQVVPASDDDDELALLQTHELAPTKPEKRKPGRPPKSARVDDTVSTGPVDLPEPADNQLAENQEINVPSALEIPPDGITVTVAPPQSAIDETSNNNQSEQLSAPEPEPSPQLPATSIDEPKKKKLKRGKTTSVTLTKTYESEVEDDVIWVDQRPVLPLEDNSLTNPTEPSNDAAAEQAPAPKKRGRKRKKAPEQLENAPDAPPAPEEPNAPTTNSNEANNTPRPKDTHNEPSISVVLPTKNTTRIQSPELANPIIEEQSPPNLNLQQPTSPPKRSEHSPPAQQPPETPQKQTDPKTPSNKGPGKHSPISSTSKVPYRVGLSKKARIAPLLKIIKR</sequence>
<feature type="compositionally biased region" description="Polar residues" evidence="1">
    <location>
        <begin position="443"/>
        <end position="452"/>
    </location>
</feature>
<feature type="compositionally biased region" description="Basic residues" evidence="1">
    <location>
        <begin position="463"/>
        <end position="472"/>
    </location>
</feature>
<feature type="compositionally biased region" description="Polar residues" evidence="1">
    <location>
        <begin position="219"/>
        <end position="237"/>
    </location>
</feature>
<feature type="region of interest" description="Disordered" evidence="1">
    <location>
        <begin position="71"/>
        <end position="94"/>
    </location>
</feature>
<feature type="region of interest" description="Disordered" evidence="1">
    <location>
        <begin position="1"/>
        <end position="33"/>
    </location>
</feature>
<feature type="compositionally biased region" description="Polar residues" evidence="1">
    <location>
        <begin position="570"/>
        <end position="581"/>
    </location>
</feature>